<dbReference type="Proteomes" id="UP000177796">
    <property type="component" value="Unassembled WGS sequence"/>
</dbReference>
<proteinExistence type="predicted"/>
<dbReference type="PANTHER" id="PTHR34322">
    <property type="entry name" value="TRANSPOSASE, Y1_TNP DOMAIN-CONTAINING"/>
    <property type="match status" value="1"/>
</dbReference>
<dbReference type="GO" id="GO:0004803">
    <property type="term" value="F:transposase activity"/>
    <property type="evidence" value="ECO:0007669"/>
    <property type="project" value="InterPro"/>
</dbReference>
<dbReference type="InterPro" id="IPR002686">
    <property type="entry name" value="Transposase_17"/>
</dbReference>
<evidence type="ECO:0000313" key="2">
    <source>
        <dbReference type="EMBL" id="OGN16161.1"/>
    </source>
</evidence>
<feature type="domain" description="Transposase IS200-like" evidence="1">
    <location>
        <begin position="9"/>
        <end position="126"/>
    </location>
</feature>
<protein>
    <recommendedName>
        <fullName evidence="1">Transposase IS200-like domain-containing protein</fullName>
    </recommendedName>
</protein>
<evidence type="ECO:0000313" key="3">
    <source>
        <dbReference type="Proteomes" id="UP000177796"/>
    </source>
</evidence>
<dbReference type="SUPFAM" id="SSF143422">
    <property type="entry name" value="Transposase IS200-like"/>
    <property type="match status" value="1"/>
</dbReference>
<dbReference type="InterPro" id="IPR036515">
    <property type="entry name" value="Transposase_17_sf"/>
</dbReference>
<name>A0A1F8FT11_9BACT</name>
<dbReference type="GO" id="GO:0003677">
    <property type="term" value="F:DNA binding"/>
    <property type="evidence" value="ECO:0007669"/>
    <property type="project" value="InterPro"/>
</dbReference>
<sequence length="224" mass="26870">MPRPTRTIEGDTIYHVLNRANAKMQIFEKEKDYLAFEKILLEAKDKYPMRILAYCLMPNHWHFVLYPKDKKDLPEFMRWITLTHTQRWLVHRNMVGYGHLYQGRYKSFPIQEDSHFLQVCRYVERNALRAKLVNRAEDWRWGSAWIRKRGSQEQKQLVSPWPVPMTSDYLSWLNQRDESGILINVRNAVSKGRPFGSENWIQRVVKKFKLESTLHPRGRPRKGT</sequence>
<dbReference type="GO" id="GO:0006313">
    <property type="term" value="P:DNA transposition"/>
    <property type="evidence" value="ECO:0007669"/>
    <property type="project" value="InterPro"/>
</dbReference>
<dbReference type="EMBL" id="MGJY01000019">
    <property type="protein sequence ID" value="OGN16161.1"/>
    <property type="molecule type" value="Genomic_DNA"/>
</dbReference>
<dbReference type="AlphaFoldDB" id="A0A1F8FT11"/>
<dbReference type="SMART" id="SM01321">
    <property type="entry name" value="Y1_Tnp"/>
    <property type="match status" value="1"/>
</dbReference>
<dbReference type="PANTHER" id="PTHR34322:SF2">
    <property type="entry name" value="TRANSPOSASE IS200-LIKE DOMAIN-CONTAINING PROTEIN"/>
    <property type="match status" value="1"/>
</dbReference>
<reference evidence="2 3" key="1">
    <citation type="journal article" date="2016" name="Nat. Commun.">
        <title>Thousands of microbial genomes shed light on interconnected biogeochemical processes in an aquifer system.</title>
        <authorList>
            <person name="Anantharaman K."/>
            <person name="Brown C.T."/>
            <person name="Hug L.A."/>
            <person name="Sharon I."/>
            <person name="Castelle C.J."/>
            <person name="Probst A.J."/>
            <person name="Thomas B.C."/>
            <person name="Singh A."/>
            <person name="Wilkins M.J."/>
            <person name="Karaoz U."/>
            <person name="Brodie E.L."/>
            <person name="Williams K.H."/>
            <person name="Hubbard S.S."/>
            <person name="Banfield J.F."/>
        </authorList>
    </citation>
    <scope>NUCLEOTIDE SEQUENCE [LARGE SCALE GENOMIC DNA]</scope>
</reference>
<organism evidence="2 3">
    <name type="scientific">Candidatus Yanofskybacteria bacterium RIFCSPHIGHO2_02_FULL_46_19</name>
    <dbReference type="NCBI Taxonomy" id="1802684"/>
    <lineage>
        <taxon>Bacteria</taxon>
        <taxon>Candidatus Yanofskyibacteriota</taxon>
    </lineage>
</organism>
<dbReference type="Gene3D" id="3.30.70.1290">
    <property type="entry name" value="Transposase IS200-like"/>
    <property type="match status" value="1"/>
</dbReference>
<evidence type="ECO:0000259" key="1">
    <source>
        <dbReference type="SMART" id="SM01321"/>
    </source>
</evidence>
<dbReference type="Pfam" id="PF01797">
    <property type="entry name" value="Y1_Tnp"/>
    <property type="match status" value="1"/>
</dbReference>
<gene>
    <name evidence="2" type="ORF">A3C81_03025</name>
</gene>
<comment type="caution">
    <text evidence="2">The sequence shown here is derived from an EMBL/GenBank/DDBJ whole genome shotgun (WGS) entry which is preliminary data.</text>
</comment>
<accession>A0A1F8FT11</accession>